<evidence type="ECO:0000259" key="1">
    <source>
        <dbReference type="Pfam" id="PF03275"/>
    </source>
</evidence>
<evidence type="ECO:0000313" key="3">
    <source>
        <dbReference type="Proteomes" id="UP000076023"/>
    </source>
</evidence>
<dbReference type="OrthoDB" id="9769600at2"/>
<evidence type="ECO:0000313" key="2">
    <source>
        <dbReference type="EMBL" id="GAT31770.1"/>
    </source>
</evidence>
<dbReference type="SUPFAM" id="SSF51971">
    <property type="entry name" value="Nucleotide-binding domain"/>
    <property type="match status" value="1"/>
</dbReference>
<dbReference type="Pfam" id="PF13450">
    <property type="entry name" value="NAD_binding_8"/>
    <property type="match status" value="1"/>
</dbReference>
<accession>A0A146G2A2</accession>
<proteinExistence type="predicted"/>
<dbReference type="GO" id="GO:0050660">
    <property type="term" value="F:flavin adenine dinucleotide binding"/>
    <property type="evidence" value="ECO:0007669"/>
    <property type="project" value="TreeGrafter"/>
</dbReference>
<feature type="domain" description="UDP-galactopyranose mutase C-terminal" evidence="1">
    <location>
        <begin position="164"/>
        <end position="365"/>
    </location>
</feature>
<dbReference type="RefSeq" id="WP_075077654.1">
    <property type="nucleotide sequence ID" value="NZ_BDCO01000002.1"/>
</dbReference>
<dbReference type="Proteomes" id="UP000076023">
    <property type="component" value="Unassembled WGS sequence"/>
</dbReference>
<dbReference type="AlphaFoldDB" id="A0A146G2A2"/>
<dbReference type="GO" id="GO:0005829">
    <property type="term" value="C:cytosol"/>
    <property type="evidence" value="ECO:0007669"/>
    <property type="project" value="TreeGrafter"/>
</dbReference>
<dbReference type="SUPFAM" id="SSF54373">
    <property type="entry name" value="FAD-linked reductases, C-terminal domain"/>
    <property type="match status" value="1"/>
</dbReference>
<dbReference type="PANTHER" id="PTHR21197:SF0">
    <property type="entry name" value="UDP-GALACTOPYRANOSE MUTASE"/>
    <property type="match status" value="1"/>
</dbReference>
<gene>
    <name evidence="2" type="ORF">TSACC_2164</name>
</gene>
<dbReference type="PANTHER" id="PTHR21197">
    <property type="entry name" value="UDP-GALACTOPYRANOSE MUTASE"/>
    <property type="match status" value="1"/>
</dbReference>
<dbReference type="STRING" id="690879.TSACC_2164"/>
<sequence>MNQPRIEELSNNSPRSHRFLVIGAGFSGAVTARQLAEELPCTIDVIDTRDHIAGNCHTSRDETSGVMVHHYGPHIFNTNSRRVWDYVNRFGVMRPFINRVKAVTSDGVFPLPINLLTINLFFQKTFSPTEAREFVAKLGDPSISEPANFEEQALKMLGRELYEAFFYGYTKKQWGCEPRELPAAVLKRLPVRFNYDDNYYDKEYQGIPENGYSDIVQGILDHPAIKVHLQTRFDPSELASPKYDHYFYTGPIDAFFQYSEGRLGYRTIEFEKIDAEGDYQGAAVLNYPDPAIPWTRMHEHKHFTPWESHERTVVFREFSKETGPLDTPYYPKRLAADKRLLAKYRSLAEALTNVSFLGRLATYRYMDMETVIGEALDFSERFLLAARSGTTPPVFPNDEIS</sequence>
<dbReference type="InParanoid" id="A0A146G2A2"/>
<dbReference type="GO" id="GO:0008767">
    <property type="term" value="F:UDP-galactopyranose mutase activity"/>
    <property type="evidence" value="ECO:0007669"/>
    <property type="project" value="InterPro"/>
</dbReference>
<name>A0A146G2A2_TERSA</name>
<dbReference type="InterPro" id="IPR015899">
    <property type="entry name" value="UDP-GalPyranose_mutase_C"/>
</dbReference>
<protein>
    <submittedName>
        <fullName evidence="2">UDP-galactopyranose mutase</fullName>
    </submittedName>
</protein>
<comment type="caution">
    <text evidence="2">The sequence shown here is derived from an EMBL/GenBank/DDBJ whole genome shotgun (WGS) entry which is preliminary data.</text>
</comment>
<keyword evidence="3" id="KW-1185">Reference proteome</keyword>
<dbReference type="FunCoup" id="A0A146G2A2">
    <property type="interactions" value="61"/>
</dbReference>
<dbReference type="Pfam" id="PF03275">
    <property type="entry name" value="GLF"/>
    <property type="match status" value="1"/>
</dbReference>
<dbReference type="Gene3D" id="3.40.50.720">
    <property type="entry name" value="NAD(P)-binding Rossmann-like Domain"/>
    <property type="match status" value="3"/>
</dbReference>
<organism evidence="2 3">
    <name type="scientific">Terrimicrobium sacchariphilum</name>
    <dbReference type="NCBI Taxonomy" id="690879"/>
    <lineage>
        <taxon>Bacteria</taxon>
        <taxon>Pseudomonadati</taxon>
        <taxon>Verrucomicrobiota</taxon>
        <taxon>Terrimicrobiia</taxon>
        <taxon>Terrimicrobiales</taxon>
        <taxon>Terrimicrobiaceae</taxon>
        <taxon>Terrimicrobium</taxon>
    </lineage>
</organism>
<dbReference type="EMBL" id="BDCO01000002">
    <property type="protein sequence ID" value="GAT31770.1"/>
    <property type="molecule type" value="Genomic_DNA"/>
</dbReference>
<reference evidence="3" key="1">
    <citation type="journal article" date="2017" name="Genome Announc.">
        <title>Draft Genome Sequence of Terrimicrobium sacchariphilum NM-5T, a Facultative Anaerobic Soil Bacterium of the Class Spartobacteria.</title>
        <authorList>
            <person name="Qiu Y.L."/>
            <person name="Tourlousse D.M."/>
            <person name="Matsuura N."/>
            <person name="Ohashi A."/>
            <person name="Sekiguchi Y."/>
        </authorList>
    </citation>
    <scope>NUCLEOTIDE SEQUENCE [LARGE SCALE GENOMIC DNA]</scope>
    <source>
        <strain evidence="3">NM-5</strain>
    </source>
</reference>